<dbReference type="Gene3D" id="3.30.1240.10">
    <property type="match status" value="1"/>
</dbReference>
<protein>
    <submittedName>
        <fullName evidence="1">HAD-IIB family hydrolase</fullName>
    </submittedName>
</protein>
<name>A0A6B1G7U9_9CHLR</name>
<proteinExistence type="predicted"/>
<dbReference type="InterPro" id="IPR006379">
    <property type="entry name" value="HAD-SF_hydro_IIB"/>
</dbReference>
<dbReference type="NCBIfam" id="TIGR01484">
    <property type="entry name" value="HAD-SF-IIB"/>
    <property type="match status" value="1"/>
</dbReference>
<dbReference type="PANTHER" id="PTHR10000:SF8">
    <property type="entry name" value="HAD SUPERFAMILY HYDROLASE-LIKE, TYPE 3"/>
    <property type="match status" value="1"/>
</dbReference>
<dbReference type="GO" id="GO:0016791">
    <property type="term" value="F:phosphatase activity"/>
    <property type="evidence" value="ECO:0007669"/>
    <property type="project" value="UniProtKB-ARBA"/>
</dbReference>
<dbReference type="Pfam" id="PF08282">
    <property type="entry name" value="Hydrolase_3"/>
    <property type="match status" value="1"/>
</dbReference>
<reference evidence="1" key="1">
    <citation type="submission" date="2019-09" db="EMBL/GenBank/DDBJ databases">
        <title>Characterisation of the sponge microbiome using genome-centric metagenomics.</title>
        <authorList>
            <person name="Engelberts J.P."/>
            <person name="Robbins S.J."/>
            <person name="De Goeij J.M."/>
            <person name="Aranda M."/>
            <person name="Bell S.C."/>
            <person name="Webster N.S."/>
        </authorList>
    </citation>
    <scope>NUCLEOTIDE SEQUENCE</scope>
    <source>
        <strain evidence="1">SB0675_bin_29</strain>
    </source>
</reference>
<dbReference type="AlphaFoldDB" id="A0A6B1G7U9"/>
<sequence>MYKENATRLISVDLDGTLFRSDGMPAPEGVRMLQDAAQAGVRVVINTTRNAAGVQQLCTQLGLSDPMICTNGAQVLASPAGPIWASYTIPMEVARAIARLADRNGWEVSTSVGSCSYLRQRPGQPLGPVENRPIAGLEGRQGSSQLVIVAANEEALVAEPKRMILHEPDAIAAARELTARYSQGCRAETYYEPDGRLHSLCIFPLRADKGTALRLVAGKLGIPLGQVLAIGDNPNDMPMFAAAGTSVAMGNAPPEVKDSATVVGPTNDDEGVAWAVRRFVLGGGN</sequence>
<dbReference type="PANTHER" id="PTHR10000">
    <property type="entry name" value="PHOSPHOSERINE PHOSPHATASE"/>
    <property type="match status" value="1"/>
</dbReference>
<dbReference type="EMBL" id="VYDA01000383">
    <property type="protein sequence ID" value="MYH62174.1"/>
    <property type="molecule type" value="Genomic_DNA"/>
</dbReference>
<accession>A0A6B1G7U9</accession>
<dbReference type="InterPro" id="IPR036412">
    <property type="entry name" value="HAD-like_sf"/>
</dbReference>
<dbReference type="PROSITE" id="PS01229">
    <property type="entry name" value="COF_2"/>
    <property type="match status" value="1"/>
</dbReference>
<organism evidence="1">
    <name type="scientific">Caldilineaceae bacterium SB0675_bin_29</name>
    <dbReference type="NCBI Taxonomy" id="2605266"/>
    <lineage>
        <taxon>Bacteria</taxon>
        <taxon>Bacillati</taxon>
        <taxon>Chloroflexota</taxon>
        <taxon>Caldilineae</taxon>
        <taxon>Caldilineales</taxon>
        <taxon>Caldilineaceae</taxon>
    </lineage>
</organism>
<keyword evidence="1" id="KW-0378">Hydrolase</keyword>
<dbReference type="GO" id="GO:0005829">
    <property type="term" value="C:cytosol"/>
    <property type="evidence" value="ECO:0007669"/>
    <property type="project" value="TreeGrafter"/>
</dbReference>
<dbReference type="SUPFAM" id="SSF56784">
    <property type="entry name" value="HAD-like"/>
    <property type="match status" value="1"/>
</dbReference>
<dbReference type="Gene3D" id="3.40.50.1000">
    <property type="entry name" value="HAD superfamily/HAD-like"/>
    <property type="match status" value="1"/>
</dbReference>
<evidence type="ECO:0000313" key="1">
    <source>
        <dbReference type="EMBL" id="MYH62174.1"/>
    </source>
</evidence>
<dbReference type="InterPro" id="IPR023214">
    <property type="entry name" value="HAD_sf"/>
</dbReference>
<comment type="caution">
    <text evidence="1">The sequence shown here is derived from an EMBL/GenBank/DDBJ whole genome shotgun (WGS) entry which is preliminary data.</text>
</comment>
<dbReference type="GO" id="GO:0000287">
    <property type="term" value="F:magnesium ion binding"/>
    <property type="evidence" value="ECO:0007669"/>
    <property type="project" value="TreeGrafter"/>
</dbReference>
<gene>
    <name evidence="1" type="ORF">F4148_10565</name>
</gene>